<dbReference type="PANTHER" id="PTHR33498:SF1">
    <property type="entry name" value="TRANSPOSASE FOR INSERTION SEQUENCE ELEMENT IS1557"/>
    <property type="match status" value="1"/>
</dbReference>
<dbReference type="Proteomes" id="UP001206483">
    <property type="component" value="Unassembled WGS sequence"/>
</dbReference>
<dbReference type="EMBL" id="JAMZDX010000002">
    <property type="protein sequence ID" value="MCP2309584.1"/>
    <property type="molecule type" value="Genomic_DNA"/>
</dbReference>
<evidence type="ECO:0000256" key="1">
    <source>
        <dbReference type="SAM" id="MobiDB-lite"/>
    </source>
</evidence>
<protein>
    <submittedName>
        <fullName evidence="4">Transposase</fullName>
    </submittedName>
</protein>
<dbReference type="PROSITE" id="PS50531">
    <property type="entry name" value="HTH_IS21"/>
    <property type="match status" value="1"/>
</dbReference>
<dbReference type="InterPro" id="IPR047951">
    <property type="entry name" value="Transpos_ISL3"/>
</dbReference>
<sequence>MTFAEQIDGLTCRYGRRTPGLQRMLGALGVVLAARAVARLALLLGIAVSRMTVLRLVMALPEPARTVPRVLGIDEFASREGRRYGTILVDCESHQPVDLLPDRDADSVAAWLREHPGVEIVCRDRAQVFADGARAGAPNAQHCADKWHVRHNFAEAVERLVSRHRTLLRDLLESAPEPEQPAPAEAVVADEAPPEPYSTGKFLDRLRDTHAAVRAQVEQGLRLREIARRLGLGRNTVRKYARAASPEAMLHGQRQNRTSKLDAFRPYLELRVAEGCTNLSRLHRELGERGARCSYSTLRDYVRPLRPDRRAGTCRRSPGRPRPVRPPGGSPAIPTTCARTTRSDSRRYWPAHPSSRPPPTASAPSRPS</sequence>
<proteinExistence type="predicted"/>
<dbReference type="PANTHER" id="PTHR33498">
    <property type="entry name" value="TRANSPOSASE FOR INSERTION SEQUENCE ELEMENT IS1557"/>
    <property type="match status" value="1"/>
</dbReference>
<feature type="region of interest" description="Disordered" evidence="1">
    <location>
        <begin position="304"/>
        <end position="368"/>
    </location>
</feature>
<keyword evidence="2" id="KW-1133">Transmembrane helix</keyword>
<evidence type="ECO:0000256" key="2">
    <source>
        <dbReference type="SAM" id="Phobius"/>
    </source>
</evidence>
<feature type="compositionally biased region" description="Low complexity" evidence="1">
    <location>
        <begin position="174"/>
        <end position="191"/>
    </location>
</feature>
<organism evidence="4 5">
    <name type="scientific">Kitasatospora paracochleata</name>
    <dbReference type="NCBI Taxonomy" id="58354"/>
    <lineage>
        <taxon>Bacteria</taxon>
        <taxon>Bacillati</taxon>
        <taxon>Actinomycetota</taxon>
        <taxon>Actinomycetes</taxon>
        <taxon>Kitasatosporales</taxon>
        <taxon>Streptomycetaceae</taxon>
        <taxon>Kitasatospora</taxon>
    </lineage>
</organism>
<dbReference type="Pfam" id="PF01610">
    <property type="entry name" value="DDE_Tnp_ISL3"/>
    <property type="match status" value="1"/>
</dbReference>
<gene>
    <name evidence="4" type="ORF">FHR36_002708</name>
</gene>
<comment type="caution">
    <text evidence="4">The sequence shown here is derived from an EMBL/GenBank/DDBJ whole genome shotgun (WGS) entry which is preliminary data.</text>
</comment>
<keyword evidence="5" id="KW-1185">Reference proteome</keyword>
<keyword evidence="2" id="KW-0472">Membrane</keyword>
<evidence type="ECO:0000313" key="5">
    <source>
        <dbReference type="Proteomes" id="UP001206483"/>
    </source>
</evidence>
<reference evidence="4 5" key="1">
    <citation type="submission" date="2022-06" db="EMBL/GenBank/DDBJ databases">
        <title>Sequencing the genomes of 1000 actinobacteria strains.</title>
        <authorList>
            <person name="Klenk H.-P."/>
        </authorList>
    </citation>
    <scope>NUCLEOTIDE SEQUENCE [LARGE SCALE GENOMIC DNA]</scope>
    <source>
        <strain evidence="4 5">DSM 41656</strain>
    </source>
</reference>
<keyword evidence="2" id="KW-0812">Transmembrane</keyword>
<feature type="compositionally biased region" description="Pro residues" evidence="1">
    <location>
        <begin position="355"/>
        <end position="368"/>
    </location>
</feature>
<feature type="region of interest" description="Disordered" evidence="1">
    <location>
        <begin position="174"/>
        <end position="194"/>
    </location>
</feature>
<feature type="domain" description="HTH IS21-type" evidence="3">
    <location>
        <begin position="208"/>
        <end position="272"/>
    </location>
</feature>
<evidence type="ECO:0000259" key="3">
    <source>
        <dbReference type="PROSITE" id="PS50531"/>
    </source>
</evidence>
<evidence type="ECO:0000313" key="4">
    <source>
        <dbReference type="EMBL" id="MCP2309584.1"/>
    </source>
</evidence>
<dbReference type="InterPro" id="IPR002560">
    <property type="entry name" value="Transposase_DDE"/>
</dbReference>
<name>A0ABT1IXA7_9ACTN</name>
<dbReference type="InterPro" id="IPR017894">
    <property type="entry name" value="HTH_IS21_transposase_type"/>
</dbReference>
<feature type="transmembrane region" description="Helical" evidence="2">
    <location>
        <begin position="24"/>
        <end position="48"/>
    </location>
</feature>
<accession>A0ABT1IXA7</accession>